<evidence type="ECO:0000313" key="1">
    <source>
        <dbReference type="EMBL" id="KAK0432831.1"/>
    </source>
</evidence>
<sequence length="114" mass="12956">MEQSNGKWLETAESGSKDCWSQGLKFEWWKVYPPGMDRSFHVGWLFMAILKPSQKRKVLQKWLNSTRVICCTLDFISAAGRRVNSATLCYTEDMQGLESWLTGGRHPGSIVGIV</sequence>
<dbReference type="EMBL" id="JAUEPT010000088">
    <property type="protein sequence ID" value="KAK0432831.1"/>
    <property type="molecule type" value="Genomic_DNA"/>
</dbReference>
<keyword evidence="2" id="KW-1185">Reference proteome</keyword>
<proteinExistence type="predicted"/>
<reference evidence="1" key="1">
    <citation type="submission" date="2023-06" db="EMBL/GenBank/DDBJ databases">
        <authorList>
            <consortium name="Lawrence Berkeley National Laboratory"/>
            <person name="Ahrendt S."/>
            <person name="Sahu N."/>
            <person name="Indic B."/>
            <person name="Wong-Bajracharya J."/>
            <person name="Merenyi Z."/>
            <person name="Ke H.-M."/>
            <person name="Monk M."/>
            <person name="Kocsube S."/>
            <person name="Drula E."/>
            <person name="Lipzen A."/>
            <person name="Balint B."/>
            <person name="Henrissat B."/>
            <person name="Andreopoulos B."/>
            <person name="Martin F.M."/>
            <person name="Harder C.B."/>
            <person name="Rigling D."/>
            <person name="Ford K.L."/>
            <person name="Foster G.D."/>
            <person name="Pangilinan J."/>
            <person name="Papanicolaou A."/>
            <person name="Barry K."/>
            <person name="LaButti K."/>
            <person name="Viragh M."/>
            <person name="Koriabine M."/>
            <person name="Yan M."/>
            <person name="Riley R."/>
            <person name="Champramary S."/>
            <person name="Plett K.L."/>
            <person name="Tsai I.J."/>
            <person name="Slot J."/>
            <person name="Sipos G."/>
            <person name="Plett J."/>
            <person name="Nagy L.G."/>
            <person name="Grigoriev I.V."/>
        </authorList>
    </citation>
    <scope>NUCLEOTIDE SEQUENCE</scope>
    <source>
        <strain evidence="1">FPL87.14</strain>
    </source>
</reference>
<accession>A0AA39IYH2</accession>
<gene>
    <name evidence="1" type="ORF">EV421DRAFT_1741963</name>
</gene>
<protein>
    <submittedName>
        <fullName evidence="1">Uncharacterized protein</fullName>
    </submittedName>
</protein>
<dbReference type="AlphaFoldDB" id="A0AA39IYH2"/>
<organism evidence="1 2">
    <name type="scientific">Armillaria borealis</name>
    <dbReference type="NCBI Taxonomy" id="47425"/>
    <lineage>
        <taxon>Eukaryota</taxon>
        <taxon>Fungi</taxon>
        <taxon>Dikarya</taxon>
        <taxon>Basidiomycota</taxon>
        <taxon>Agaricomycotina</taxon>
        <taxon>Agaricomycetes</taxon>
        <taxon>Agaricomycetidae</taxon>
        <taxon>Agaricales</taxon>
        <taxon>Marasmiineae</taxon>
        <taxon>Physalacriaceae</taxon>
        <taxon>Armillaria</taxon>
    </lineage>
</organism>
<evidence type="ECO:0000313" key="2">
    <source>
        <dbReference type="Proteomes" id="UP001175226"/>
    </source>
</evidence>
<name>A0AA39IYH2_9AGAR</name>
<dbReference type="Proteomes" id="UP001175226">
    <property type="component" value="Unassembled WGS sequence"/>
</dbReference>
<comment type="caution">
    <text evidence="1">The sequence shown here is derived from an EMBL/GenBank/DDBJ whole genome shotgun (WGS) entry which is preliminary data.</text>
</comment>